<organism evidence="1 2">
    <name type="scientific">Gnomoniopsis smithogilvyi</name>
    <dbReference type="NCBI Taxonomy" id="1191159"/>
    <lineage>
        <taxon>Eukaryota</taxon>
        <taxon>Fungi</taxon>
        <taxon>Dikarya</taxon>
        <taxon>Ascomycota</taxon>
        <taxon>Pezizomycotina</taxon>
        <taxon>Sordariomycetes</taxon>
        <taxon>Sordariomycetidae</taxon>
        <taxon>Diaporthales</taxon>
        <taxon>Gnomoniaceae</taxon>
        <taxon>Gnomoniopsis</taxon>
    </lineage>
</organism>
<dbReference type="EMBL" id="JAPEVB010000003">
    <property type="protein sequence ID" value="KAJ4391874.1"/>
    <property type="molecule type" value="Genomic_DNA"/>
</dbReference>
<dbReference type="OrthoDB" id="5128815at2759"/>
<keyword evidence="2" id="KW-1185">Reference proteome</keyword>
<reference evidence="1" key="1">
    <citation type="submission" date="2022-10" db="EMBL/GenBank/DDBJ databases">
        <title>Tapping the CABI collections for fungal endophytes: first genome assemblies for Collariella, Neodidymelliopsis, Ascochyta clinopodiicola, Didymella pomorum, Didymosphaeria variabile, Neocosmospora piperis and Neocucurbitaria cava.</title>
        <authorList>
            <person name="Hill R."/>
        </authorList>
    </citation>
    <scope>NUCLEOTIDE SEQUENCE</scope>
    <source>
        <strain evidence="1">IMI 355082</strain>
    </source>
</reference>
<evidence type="ECO:0000313" key="2">
    <source>
        <dbReference type="Proteomes" id="UP001140453"/>
    </source>
</evidence>
<protein>
    <submittedName>
        <fullName evidence="1">Uncharacterized protein</fullName>
    </submittedName>
</protein>
<gene>
    <name evidence="1" type="ORF">N0V93_005494</name>
</gene>
<accession>A0A9W8YWR1</accession>
<comment type="caution">
    <text evidence="1">The sequence shown here is derived from an EMBL/GenBank/DDBJ whole genome shotgun (WGS) entry which is preliminary data.</text>
</comment>
<evidence type="ECO:0000313" key="1">
    <source>
        <dbReference type="EMBL" id="KAJ4391874.1"/>
    </source>
</evidence>
<proteinExistence type="predicted"/>
<dbReference type="AlphaFoldDB" id="A0A9W8YWR1"/>
<sequence>MVEANEPINGLRLRIYDILNVVDEYAKEPFDRASLEELTNQLHIVSQDVDCLIVSAEMSFVSIDMWMRWLKSHKSCNNTAMDLVFYLVTQQDSEANTSVALDARVDSTSMKIIAILKMASLTPSDMSASFGMAFFNVSDSGGLGMLSGV</sequence>
<name>A0A9W8YWR1_9PEZI</name>
<dbReference type="Proteomes" id="UP001140453">
    <property type="component" value="Unassembled WGS sequence"/>
</dbReference>